<dbReference type="Proteomes" id="UP000034036">
    <property type="component" value="Unassembled WGS sequence"/>
</dbReference>
<evidence type="ECO:0000313" key="2">
    <source>
        <dbReference type="Proteomes" id="UP000034036"/>
    </source>
</evidence>
<dbReference type="AlphaFoldDB" id="A0A0G0ZHE1"/>
<organism evidence="1 2">
    <name type="scientific">Candidatus Giovannonibacteria bacterium GW2011_GWF2_42_19</name>
    <dbReference type="NCBI Taxonomy" id="1618659"/>
    <lineage>
        <taxon>Bacteria</taxon>
        <taxon>Candidatus Giovannoniibacteriota</taxon>
    </lineage>
</organism>
<dbReference type="EMBL" id="LCDF01000011">
    <property type="protein sequence ID" value="KKS48145.1"/>
    <property type="molecule type" value="Genomic_DNA"/>
</dbReference>
<reference evidence="1 2" key="1">
    <citation type="journal article" date="2015" name="Nature">
        <title>rRNA introns, odd ribosomes, and small enigmatic genomes across a large radiation of phyla.</title>
        <authorList>
            <person name="Brown C.T."/>
            <person name="Hug L.A."/>
            <person name="Thomas B.C."/>
            <person name="Sharon I."/>
            <person name="Castelle C.J."/>
            <person name="Singh A."/>
            <person name="Wilkins M.J."/>
            <person name="Williams K.H."/>
            <person name="Banfield J.F."/>
        </authorList>
    </citation>
    <scope>NUCLEOTIDE SEQUENCE [LARGE SCALE GENOMIC DNA]</scope>
</reference>
<proteinExistence type="predicted"/>
<accession>A0A0G0ZHE1</accession>
<dbReference type="STRING" id="1618659.UV11_C0011G0026"/>
<protein>
    <submittedName>
        <fullName evidence="1">Uncharacterized protein</fullName>
    </submittedName>
</protein>
<evidence type="ECO:0000313" key="1">
    <source>
        <dbReference type="EMBL" id="KKS48145.1"/>
    </source>
</evidence>
<sequence length="118" mass="13801">MKEYWTLEILTELRVRPAMKGKNGSHAGLFIYRSATLHDQNGKELERVDVDEVKKKMMPTNKYPAVPISQFSGDAQIITGFVNNVCEESNLKLVAVEVLPWRVKNFFFFKRLYYLERK</sequence>
<gene>
    <name evidence="1" type="ORF">UV11_C0011G0026</name>
</gene>
<name>A0A0G0ZHE1_9BACT</name>
<comment type="caution">
    <text evidence="1">The sequence shown here is derived from an EMBL/GenBank/DDBJ whole genome shotgun (WGS) entry which is preliminary data.</text>
</comment>